<evidence type="ECO:0000313" key="2">
    <source>
        <dbReference type="Proteomes" id="UP000094527"/>
    </source>
</evidence>
<name>A0A1D2MQ82_ORCCI</name>
<keyword evidence="2" id="KW-1185">Reference proteome</keyword>
<evidence type="ECO:0000313" key="1">
    <source>
        <dbReference type="EMBL" id="ODM94974.1"/>
    </source>
</evidence>
<comment type="caution">
    <text evidence="1">The sequence shown here is derived from an EMBL/GenBank/DDBJ whole genome shotgun (WGS) entry which is preliminary data.</text>
</comment>
<organism evidence="1 2">
    <name type="scientific">Orchesella cincta</name>
    <name type="common">Springtail</name>
    <name type="synonym">Podura cincta</name>
    <dbReference type="NCBI Taxonomy" id="48709"/>
    <lineage>
        <taxon>Eukaryota</taxon>
        <taxon>Metazoa</taxon>
        <taxon>Ecdysozoa</taxon>
        <taxon>Arthropoda</taxon>
        <taxon>Hexapoda</taxon>
        <taxon>Collembola</taxon>
        <taxon>Entomobryomorpha</taxon>
        <taxon>Entomobryoidea</taxon>
        <taxon>Orchesellidae</taxon>
        <taxon>Orchesellinae</taxon>
        <taxon>Orchesella</taxon>
    </lineage>
</organism>
<reference evidence="1 2" key="1">
    <citation type="journal article" date="2016" name="Genome Biol. Evol.">
        <title>Gene Family Evolution Reflects Adaptation to Soil Environmental Stressors in the Genome of the Collembolan Orchesella cincta.</title>
        <authorList>
            <person name="Faddeeva-Vakhrusheva A."/>
            <person name="Derks M.F."/>
            <person name="Anvar S.Y."/>
            <person name="Agamennone V."/>
            <person name="Suring W."/>
            <person name="Smit S."/>
            <person name="van Straalen N.M."/>
            <person name="Roelofs D."/>
        </authorList>
    </citation>
    <scope>NUCLEOTIDE SEQUENCE [LARGE SCALE GENOMIC DNA]</scope>
    <source>
        <tissue evidence="1">Mixed pool</tissue>
    </source>
</reference>
<gene>
    <name evidence="1" type="ORF">Ocin01_11703</name>
</gene>
<protein>
    <submittedName>
        <fullName evidence="1">Uncharacterized protein</fullName>
    </submittedName>
</protein>
<dbReference type="Proteomes" id="UP000094527">
    <property type="component" value="Unassembled WGS sequence"/>
</dbReference>
<dbReference type="AlphaFoldDB" id="A0A1D2MQ82"/>
<dbReference type="EMBL" id="LJIJ01000727">
    <property type="protein sequence ID" value="ODM94974.1"/>
    <property type="molecule type" value="Genomic_DNA"/>
</dbReference>
<accession>A0A1D2MQ82</accession>
<proteinExistence type="predicted"/>
<sequence length="206" mass="22903">MSSRCKQCGEQIMNTGNYTFKILPAKRIPKKARKLMKKSSASESSQQELLSTSSWGADTAFQKFLVKRAQPANFAELTCGKCGAISKIKMLKNKFRPEVDDKIGEAVSTSVPKSKKRKAKGGRDKTAGLTMTWAGIKDKKTFTPQPVATSSASVNKSQPSKTEVVSAFKKKKDMENLKKVLFESKKKKSGFLTRLFISYVRHSSFM</sequence>